<dbReference type="PROSITE" id="PS50850">
    <property type="entry name" value="MFS"/>
    <property type="match status" value="1"/>
</dbReference>
<sequence length="479" mass="51194">MRGERPDVLTADRPKPGNYRIVALIVASTMLMEQIDATILATALPTIAREFGEPANTLSILLTAYLLALAIFIPVSGRMADRFGSRSVLRAAILIFMGSSLLCAFSTSVTEMGAARFLQGAAGAMMIPVGRLALLRAARKDELVSATAWLVTPALLGPILGPPIGGLIVTHLDWRWIFYINLPIGIAGIAAVSAYIDNIRAGTRGRPDFVGFAICAVGLGSLLMGCESVSRPGEAHHALAFLIVAALMGGVYAFHARRRLDPLLDLGMLRDRSFRLSLMGGSLTRITQGAQPFLLPLMFQVGFGFSPAMSGMILLATAVGSLMAKTIVSPVMRRFGFRRSLIVNGLLSSLFYGLSGAFRAEWPMPAMMAVLVLAGFFMSFQFTVYNTVAYEHIEAERMSRASSLYSTFQQLLLSLGICTGAMVVQASMVWRGSLAPAARDFSAALAVVALISALAFFVNRSFAPDAGSAMSGHIPPDDQ</sequence>
<name>A0A975K905_9SPHN</name>
<feature type="transmembrane region" description="Helical" evidence="5">
    <location>
        <begin position="113"/>
        <end position="134"/>
    </location>
</feature>
<keyword evidence="2 5" id="KW-0812">Transmembrane</keyword>
<evidence type="ECO:0000313" key="7">
    <source>
        <dbReference type="EMBL" id="QUT06980.1"/>
    </source>
</evidence>
<feature type="domain" description="Major facilitator superfamily (MFS) profile" evidence="6">
    <location>
        <begin position="22"/>
        <end position="467"/>
    </location>
</feature>
<dbReference type="Gene3D" id="1.20.1250.20">
    <property type="entry name" value="MFS general substrate transporter like domains"/>
    <property type="match status" value="1"/>
</dbReference>
<feature type="transmembrane region" description="Helical" evidence="5">
    <location>
        <begin position="340"/>
        <end position="360"/>
    </location>
</feature>
<feature type="transmembrane region" description="Helical" evidence="5">
    <location>
        <begin position="366"/>
        <end position="390"/>
    </location>
</feature>
<evidence type="ECO:0000256" key="2">
    <source>
        <dbReference type="ARBA" id="ARBA00022692"/>
    </source>
</evidence>
<dbReference type="PANTHER" id="PTHR23501">
    <property type="entry name" value="MAJOR FACILITATOR SUPERFAMILY"/>
    <property type="match status" value="1"/>
</dbReference>
<dbReference type="GO" id="GO:0022857">
    <property type="term" value="F:transmembrane transporter activity"/>
    <property type="evidence" value="ECO:0007669"/>
    <property type="project" value="InterPro"/>
</dbReference>
<dbReference type="AlphaFoldDB" id="A0A975K905"/>
<feature type="transmembrane region" description="Helical" evidence="5">
    <location>
        <begin position="305"/>
        <end position="328"/>
    </location>
</feature>
<evidence type="ECO:0000259" key="6">
    <source>
        <dbReference type="PROSITE" id="PS50850"/>
    </source>
</evidence>
<dbReference type="Proteomes" id="UP000681425">
    <property type="component" value="Chromosome"/>
</dbReference>
<evidence type="ECO:0000256" key="5">
    <source>
        <dbReference type="SAM" id="Phobius"/>
    </source>
</evidence>
<dbReference type="SUPFAM" id="SSF103473">
    <property type="entry name" value="MFS general substrate transporter"/>
    <property type="match status" value="1"/>
</dbReference>
<gene>
    <name evidence="7" type="ORF">KFK14_06000</name>
</gene>
<dbReference type="Pfam" id="PF07690">
    <property type="entry name" value="MFS_1"/>
    <property type="match status" value="2"/>
</dbReference>
<dbReference type="InterPro" id="IPR036259">
    <property type="entry name" value="MFS_trans_sf"/>
</dbReference>
<accession>A0A975K905</accession>
<evidence type="ECO:0000256" key="1">
    <source>
        <dbReference type="ARBA" id="ARBA00004141"/>
    </source>
</evidence>
<evidence type="ECO:0000256" key="3">
    <source>
        <dbReference type="ARBA" id="ARBA00022989"/>
    </source>
</evidence>
<protein>
    <submittedName>
        <fullName evidence="7">MFS transporter</fullName>
    </submittedName>
</protein>
<dbReference type="GO" id="GO:0005886">
    <property type="term" value="C:plasma membrane"/>
    <property type="evidence" value="ECO:0007669"/>
    <property type="project" value="TreeGrafter"/>
</dbReference>
<feature type="transmembrane region" description="Helical" evidence="5">
    <location>
        <begin position="146"/>
        <end position="170"/>
    </location>
</feature>
<dbReference type="PANTHER" id="PTHR23501:SF38">
    <property type="entry name" value="PERMEASE"/>
    <property type="match status" value="1"/>
</dbReference>
<dbReference type="InterPro" id="IPR011701">
    <property type="entry name" value="MFS"/>
</dbReference>
<feature type="transmembrane region" description="Helical" evidence="5">
    <location>
        <begin position="237"/>
        <end position="255"/>
    </location>
</feature>
<feature type="transmembrane region" description="Helical" evidence="5">
    <location>
        <begin position="87"/>
        <end position="107"/>
    </location>
</feature>
<comment type="subcellular location">
    <subcellularLocation>
        <location evidence="1">Membrane</location>
        <topology evidence="1">Multi-pass membrane protein</topology>
    </subcellularLocation>
</comment>
<dbReference type="RefSeq" id="WP_212610223.1">
    <property type="nucleotide sequence ID" value="NZ_CP073910.1"/>
</dbReference>
<feature type="transmembrane region" description="Helical" evidence="5">
    <location>
        <begin position="176"/>
        <end position="196"/>
    </location>
</feature>
<feature type="transmembrane region" description="Helical" evidence="5">
    <location>
        <begin position="56"/>
        <end position="75"/>
    </location>
</feature>
<dbReference type="InterPro" id="IPR020846">
    <property type="entry name" value="MFS_dom"/>
</dbReference>
<feature type="transmembrane region" description="Helical" evidence="5">
    <location>
        <begin position="411"/>
        <end position="429"/>
    </location>
</feature>
<keyword evidence="8" id="KW-1185">Reference proteome</keyword>
<dbReference type="KEGG" id="spph:KFK14_06000"/>
<evidence type="ECO:0000313" key="8">
    <source>
        <dbReference type="Proteomes" id="UP000681425"/>
    </source>
</evidence>
<keyword evidence="3 5" id="KW-1133">Transmembrane helix</keyword>
<dbReference type="Gene3D" id="1.20.1720.10">
    <property type="entry name" value="Multidrug resistance protein D"/>
    <property type="match status" value="1"/>
</dbReference>
<proteinExistence type="predicted"/>
<evidence type="ECO:0000256" key="4">
    <source>
        <dbReference type="ARBA" id="ARBA00023136"/>
    </source>
</evidence>
<feature type="transmembrane region" description="Helical" evidence="5">
    <location>
        <begin position="21"/>
        <end position="44"/>
    </location>
</feature>
<feature type="transmembrane region" description="Helical" evidence="5">
    <location>
        <begin position="441"/>
        <end position="458"/>
    </location>
</feature>
<keyword evidence="4 5" id="KW-0472">Membrane</keyword>
<feature type="transmembrane region" description="Helical" evidence="5">
    <location>
        <begin position="276"/>
        <end position="299"/>
    </location>
</feature>
<organism evidence="7 8">
    <name type="scientific">Sphingobium phenoxybenzoativorans</name>
    <dbReference type="NCBI Taxonomy" id="1592790"/>
    <lineage>
        <taxon>Bacteria</taxon>
        <taxon>Pseudomonadati</taxon>
        <taxon>Pseudomonadota</taxon>
        <taxon>Alphaproteobacteria</taxon>
        <taxon>Sphingomonadales</taxon>
        <taxon>Sphingomonadaceae</taxon>
        <taxon>Sphingobium</taxon>
    </lineage>
</organism>
<dbReference type="EMBL" id="CP073910">
    <property type="protein sequence ID" value="QUT06980.1"/>
    <property type="molecule type" value="Genomic_DNA"/>
</dbReference>
<feature type="transmembrane region" description="Helical" evidence="5">
    <location>
        <begin position="208"/>
        <end position="225"/>
    </location>
</feature>
<reference evidence="7" key="1">
    <citation type="submission" date="2021-04" db="EMBL/GenBank/DDBJ databases">
        <title>Isolation of p-tert-butylphenol degrading bacteria Sphingobium phenoxybenzoativorans Tas13 from active sludge.</title>
        <authorList>
            <person name="Li Y."/>
        </authorList>
    </citation>
    <scope>NUCLEOTIDE SEQUENCE</scope>
    <source>
        <strain evidence="7">Tas13</strain>
    </source>
</reference>